<dbReference type="InterPro" id="IPR050131">
    <property type="entry name" value="Peptidase_S8_subtilisin-like"/>
</dbReference>
<dbReference type="InterPro" id="IPR000209">
    <property type="entry name" value="Peptidase_S8/S53_dom"/>
</dbReference>
<keyword evidence="4" id="KW-0720">Serine protease</keyword>
<evidence type="ECO:0000256" key="2">
    <source>
        <dbReference type="ARBA" id="ARBA00022670"/>
    </source>
</evidence>
<protein>
    <recommendedName>
        <fullName evidence="5">Peptidase S8/S53 domain-containing protein</fullName>
    </recommendedName>
</protein>
<dbReference type="GO" id="GO:0006508">
    <property type="term" value="P:proteolysis"/>
    <property type="evidence" value="ECO:0007669"/>
    <property type="project" value="UniProtKB-KW"/>
</dbReference>
<organism evidence="6">
    <name type="scientific">hydrothermal vent metagenome</name>
    <dbReference type="NCBI Taxonomy" id="652676"/>
    <lineage>
        <taxon>unclassified sequences</taxon>
        <taxon>metagenomes</taxon>
        <taxon>ecological metagenomes</taxon>
    </lineage>
</organism>
<dbReference type="Gene3D" id="3.40.50.200">
    <property type="entry name" value="Peptidase S8/S53 domain"/>
    <property type="match status" value="1"/>
</dbReference>
<gene>
    <name evidence="6" type="ORF">MNBD_ALPHA01-1942</name>
</gene>
<dbReference type="GO" id="GO:0004252">
    <property type="term" value="F:serine-type endopeptidase activity"/>
    <property type="evidence" value="ECO:0007669"/>
    <property type="project" value="InterPro"/>
</dbReference>
<dbReference type="InterPro" id="IPR036852">
    <property type="entry name" value="Peptidase_S8/S53_dom_sf"/>
</dbReference>
<sequence length="225" mass="23733">MKDITVRLGLVDSGVSENQVKYISAGRCFLSGDGVPPEADRLGHGTAVVDIIRHYAPKVTLYNARVFDDRGVTTAARVAAALDWLVLQRADVINLSLGLQQDRDILRTSCARAVAAGVILVAASPARGQVTYPAAYDGVIRATGDARCGPGEISFLASPQADFGACPRALNQSPDQPPRHGGASLGAAHISGQLAAYLLAGGDGLSVREWLVSCAKYIHNERRTE</sequence>
<dbReference type="Pfam" id="PF00082">
    <property type="entry name" value="Peptidase_S8"/>
    <property type="match status" value="1"/>
</dbReference>
<evidence type="ECO:0000256" key="1">
    <source>
        <dbReference type="ARBA" id="ARBA00011073"/>
    </source>
</evidence>
<reference evidence="6" key="1">
    <citation type="submission" date="2018-06" db="EMBL/GenBank/DDBJ databases">
        <authorList>
            <person name="Zhirakovskaya E."/>
        </authorList>
    </citation>
    <scope>NUCLEOTIDE SEQUENCE</scope>
</reference>
<evidence type="ECO:0000259" key="5">
    <source>
        <dbReference type="Pfam" id="PF00082"/>
    </source>
</evidence>
<dbReference type="AlphaFoldDB" id="A0A3B0RX85"/>
<evidence type="ECO:0000313" key="6">
    <source>
        <dbReference type="EMBL" id="VAV96967.1"/>
    </source>
</evidence>
<dbReference type="EMBL" id="UOEJ01000082">
    <property type="protein sequence ID" value="VAV96967.1"/>
    <property type="molecule type" value="Genomic_DNA"/>
</dbReference>
<dbReference type="PROSITE" id="PS51892">
    <property type="entry name" value="SUBTILASE"/>
    <property type="match status" value="1"/>
</dbReference>
<dbReference type="PANTHER" id="PTHR43806:SF11">
    <property type="entry name" value="CEREVISIN-RELATED"/>
    <property type="match status" value="1"/>
</dbReference>
<accession>A0A3B0RX85</accession>
<dbReference type="PANTHER" id="PTHR43806">
    <property type="entry name" value="PEPTIDASE S8"/>
    <property type="match status" value="1"/>
</dbReference>
<proteinExistence type="inferred from homology"/>
<evidence type="ECO:0000256" key="4">
    <source>
        <dbReference type="ARBA" id="ARBA00022825"/>
    </source>
</evidence>
<dbReference type="SUPFAM" id="SSF52743">
    <property type="entry name" value="Subtilisin-like"/>
    <property type="match status" value="1"/>
</dbReference>
<evidence type="ECO:0000256" key="3">
    <source>
        <dbReference type="ARBA" id="ARBA00022801"/>
    </source>
</evidence>
<feature type="domain" description="Peptidase S8/S53" evidence="5">
    <location>
        <begin position="39"/>
        <end position="144"/>
    </location>
</feature>
<keyword evidence="3" id="KW-0378">Hydrolase</keyword>
<keyword evidence="2" id="KW-0645">Protease</keyword>
<name>A0A3B0RX85_9ZZZZ</name>
<comment type="similarity">
    <text evidence="1">Belongs to the peptidase S8 family.</text>
</comment>